<dbReference type="Proteomes" id="UP001516400">
    <property type="component" value="Unassembled WGS sequence"/>
</dbReference>
<keyword evidence="8" id="KW-1185">Reference proteome</keyword>
<dbReference type="PANTHER" id="PTHR47154:SF2">
    <property type="entry name" value="G-PROTEIN COUPLED RECEPTOR MTH-RELATED"/>
    <property type="match status" value="1"/>
</dbReference>
<gene>
    <name evidence="7" type="ORF">HHI36_003330</name>
</gene>
<evidence type="ECO:0000256" key="1">
    <source>
        <dbReference type="ARBA" id="ARBA00004141"/>
    </source>
</evidence>
<dbReference type="EMBL" id="JABFTP020000185">
    <property type="protein sequence ID" value="KAL3288884.1"/>
    <property type="molecule type" value="Genomic_DNA"/>
</dbReference>
<feature type="transmembrane region" description="Helical" evidence="5">
    <location>
        <begin position="129"/>
        <end position="150"/>
    </location>
</feature>
<feature type="transmembrane region" description="Helical" evidence="5">
    <location>
        <begin position="209"/>
        <end position="232"/>
    </location>
</feature>
<dbReference type="InterPro" id="IPR051384">
    <property type="entry name" value="Mth_GPCR"/>
</dbReference>
<evidence type="ECO:0000313" key="8">
    <source>
        <dbReference type="Proteomes" id="UP001516400"/>
    </source>
</evidence>
<comment type="caution">
    <text evidence="7">The sequence shown here is derived from an EMBL/GenBank/DDBJ whole genome shotgun (WGS) entry which is preliminary data.</text>
</comment>
<dbReference type="PROSITE" id="PS50261">
    <property type="entry name" value="G_PROTEIN_RECEP_F2_4"/>
    <property type="match status" value="1"/>
</dbReference>
<feature type="transmembrane region" description="Helical" evidence="5">
    <location>
        <begin position="244"/>
        <end position="265"/>
    </location>
</feature>
<dbReference type="InterPro" id="IPR017981">
    <property type="entry name" value="GPCR_2-like_7TM"/>
</dbReference>
<organism evidence="7 8">
    <name type="scientific">Cryptolaemus montrouzieri</name>
    <dbReference type="NCBI Taxonomy" id="559131"/>
    <lineage>
        <taxon>Eukaryota</taxon>
        <taxon>Metazoa</taxon>
        <taxon>Ecdysozoa</taxon>
        <taxon>Arthropoda</taxon>
        <taxon>Hexapoda</taxon>
        <taxon>Insecta</taxon>
        <taxon>Pterygota</taxon>
        <taxon>Neoptera</taxon>
        <taxon>Endopterygota</taxon>
        <taxon>Coleoptera</taxon>
        <taxon>Polyphaga</taxon>
        <taxon>Cucujiformia</taxon>
        <taxon>Coccinelloidea</taxon>
        <taxon>Coccinellidae</taxon>
        <taxon>Scymninae</taxon>
        <taxon>Scymnini</taxon>
        <taxon>Cryptolaemus</taxon>
    </lineage>
</organism>
<dbReference type="AlphaFoldDB" id="A0ABD2PDB8"/>
<feature type="domain" description="G-protein coupled receptors family 2 profile 2" evidence="6">
    <location>
        <begin position="98"/>
        <end position="266"/>
    </location>
</feature>
<evidence type="ECO:0000313" key="7">
    <source>
        <dbReference type="EMBL" id="KAL3288884.1"/>
    </source>
</evidence>
<name>A0ABD2PDB8_9CUCU</name>
<sequence length="266" mass="30461">MAFLFIFPFQSIKIGNTKLLPRRKHNCIQKCVEGSLNDVLGCSTRFLMKRTEFDNVDESKGVITFGVETVTNDRFCRVNIKNSEAFIVCYKPDESGDSSTIFAILGFVSAVFLFLTVAIYLALPKLLDLEGICIIHCLLGLACGFIIMGLNRLSRNKSSNFMCQLEAYSLYFSLLYAFFWLNSYCFHLWRSTIQPKLLTNVKSWQTIYYLYGCGCPILLLSIVIFSQYSNLYIHTHPRMAEETVCWFGTLAASFVYLYIPISILFH</sequence>
<feature type="transmembrane region" description="Helical" evidence="5">
    <location>
        <begin position="101"/>
        <end position="123"/>
    </location>
</feature>
<protein>
    <recommendedName>
        <fullName evidence="6">G-protein coupled receptors family 2 profile 2 domain-containing protein</fullName>
    </recommendedName>
</protein>
<feature type="transmembrane region" description="Helical" evidence="5">
    <location>
        <begin position="170"/>
        <end position="189"/>
    </location>
</feature>
<keyword evidence="4 5" id="KW-0472">Membrane</keyword>
<evidence type="ECO:0000256" key="5">
    <source>
        <dbReference type="SAM" id="Phobius"/>
    </source>
</evidence>
<dbReference type="PANTHER" id="PTHR47154">
    <property type="entry name" value="G-PROTEIN COUPLED RECEPTOR MTH-RELATED"/>
    <property type="match status" value="1"/>
</dbReference>
<reference evidence="7 8" key="1">
    <citation type="journal article" date="2021" name="BMC Biol.">
        <title>Horizontally acquired antibacterial genes associated with adaptive radiation of ladybird beetles.</title>
        <authorList>
            <person name="Li H.S."/>
            <person name="Tang X.F."/>
            <person name="Huang Y.H."/>
            <person name="Xu Z.Y."/>
            <person name="Chen M.L."/>
            <person name="Du X.Y."/>
            <person name="Qiu B.Y."/>
            <person name="Chen P.T."/>
            <person name="Zhang W."/>
            <person name="Slipinski A."/>
            <person name="Escalona H.E."/>
            <person name="Waterhouse R.M."/>
            <person name="Zwick A."/>
            <person name="Pang H."/>
        </authorList>
    </citation>
    <scope>NUCLEOTIDE SEQUENCE [LARGE SCALE GENOMIC DNA]</scope>
    <source>
        <strain evidence="7">SYSU2018</strain>
    </source>
</reference>
<proteinExistence type="predicted"/>
<keyword evidence="3 5" id="KW-1133">Transmembrane helix</keyword>
<evidence type="ECO:0000256" key="2">
    <source>
        <dbReference type="ARBA" id="ARBA00022692"/>
    </source>
</evidence>
<keyword evidence="2 5" id="KW-0812">Transmembrane</keyword>
<evidence type="ECO:0000256" key="3">
    <source>
        <dbReference type="ARBA" id="ARBA00022989"/>
    </source>
</evidence>
<dbReference type="Gene3D" id="1.20.1070.10">
    <property type="entry name" value="Rhodopsin 7-helix transmembrane proteins"/>
    <property type="match status" value="1"/>
</dbReference>
<evidence type="ECO:0000259" key="6">
    <source>
        <dbReference type="PROSITE" id="PS50261"/>
    </source>
</evidence>
<evidence type="ECO:0000256" key="4">
    <source>
        <dbReference type="ARBA" id="ARBA00023136"/>
    </source>
</evidence>
<accession>A0ABD2PDB8</accession>
<dbReference type="GO" id="GO:0016020">
    <property type="term" value="C:membrane"/>
    <property type="evidence" value="ECO:0007669"/>
    <property type="project" value="UniProtKB-SubCell"/>
</dbReference>
<comment type="subcellular location">
    <subcellularLocation>
        <location evidence="1">Membrane</location>
        <topology evidence="1">Multi-pass membrane protein</topology>
    </subcellularLocation>
</comment>